<dbReference type="EMBL" id="CM004387">
    <property type="protein sequence ID" value="OAY59119.1"/>
    <property type="molecule type" value="Genomic_DNA"/>
</dbReference>
<proteinExistence type="predicted"/>
<organism evidence="1">
    <name type="scientific">Manihot esculenta</name>
    <name type="common">Cassava</name>
    <name type="synonym">Jatropha manihot</name>
    <dbReference type="NCBI Taxonomy" id="3983"/>
    <lineage>
        <taxon>Eukaryota</taxon>
        <taxon>Viridiplantae</taxon>
        <taxon>Streptophyta</taxon>
        <taxon>Embryophyta</taxon>
        <taxon>Tracheophyta</taxon>
        <taxon>Spermatophyta</taxon>
        <taxon>Magnoliopsida</taxon>
        <taxon>eudicotyledons</taxon>
        <taxon>Gunneridae</taxon>
        <taxon>Pentapetalae</taxon>
        <taxon>rosids</taxon>
        <taxon>fabids</taxon>
        <taxon>Malpighiales</taxon>
        <taxon>Euphorbiaceae</taxon>
        <taxon>Crotonoideae</taxon>
        <taxon>Manihoteae</taxon>
        <taxon>Manihot</taxon>
    </lineage>
</organism>
<name>A0A2C9WIW3_MANES</name>
<gene>
    <name evidence="1" type="ORF">MANES_01G005800</name>
</gene>
<dbReference type="AlphaFoldDB" id="A0A2C9WIW3"/>
<reference evidence="1" key="1">
    <citation type="submission" date="2016-02" db="EMBL/GenBank/DDBJ databases">
        <title>WGS assembly of Manihot esculenta.</title>
        <authorList>
            <person name="Bredeson J.V."/>
            <person name="Prochnik S.E."/>
            <person name="Lyons J.B."/>
            <person name="Schmutz J."/>
            <person name="Grimwood J."/>
            <person name="Vrebalov J."/>
            <person name="Bart R.S."/>
            <person name="Amuge T."/>
            <person name="Ferguson M.E."/>
            <person name="Green R."/>
            <person name="Putnam N."/>
            <person name="Stites J."/>
            <person name="Rounsley S."/>
            <person name="Rokhsar D.S."/>
        </authorList>
    </citation>
    <scope>NUCLEOTIDE SEQUENCE [LARGE SCALE GENOMIC DNA]</scope>
    <source>
        <tissue evidence="1">Leaf</tissue>
    </source>
</reference>
<protein>
    <submittedName>
        <fullName evidence="1">Uncharacterized protein</fullName>
    </submittedName>
</protein>
<evidence type="ECO:0000313" key="1">
    <source>
        <dbReference type="EMBL" id="OAY59119.1"/>
    </source>
</evidence>
<accession>A0A2C9WIW3</accession>
<sequence length="33" mass="4059">MFVTCIMPLQHWLQQTSLDESESMWKPIWCILY</sequence>